<organism evidence="2">
    <name type="scientific">Sesamum angustifolium</name>
    <dbReference type="NCBI Taxonomy" id="2727405"/>
    <lineage>
        <taxon>Eukaryota</taxon>
        <taxon>Viridiplantae</taxon>
        <taxon>Streptophyta</taxon>
        <taxon>Embryophyta</taxon>
        <taxon>Tracheophyta</taxon>
        <taxon>Spermatophyta</taxon>
        <taxon>Magnoliopsida</taxon>
        <taxon>eudicotyledons</taxon>
        <taxon>Gunneridae</taxon>
        <taxon>Pentapetalae</taxon>
        <taxon>asterids</taxon>
        <taxon>lamiids</taxon>
        <taxon>Lamiales</taxon>
        <taxon>Pedaliaceae</taxon>
        <taxon>Sesamum</taxon>
    </lineage>
</organism>
<name>A0AAW2K0R5_9LAMI</name>
<dbReference type="InterPro" id="IPR055474">
    <property type="entry name" value="DUF7046"/>
</dbReference>
<dbReference type="Pfam" id="PF23080">
    <property type="entry name" value="DUF7046"/>
    <property type="match status" value="1"/>
</dbReference>
<dbReference type="PANTHER" id="PTHR31149">
    <property type="entry name" value="EXPRESSED PROTEIN"/>
    <property type="match status" value="1"/>
</dbReference>
<reference evidence="2" key="1">
    <citation type="submission" date="2020-06" db="EMBL/GenBank/DDBJ databases">
        <authorList>
            <person name="Li T."/>
            <person name="Hu X."/>
            <person name="Zhang T."/>
            <person name="Song X."/>
            <person name="Zhang H."/>
            <person name="Dai N."/>
            <person name="Sheng W."/>
            <person name="Hou X."/>
            <person name="Wei L."/>
        </authorList>
    </citation>
    <scope>NUCLEOTIDE SEQUENCE</scope>
    <source>
        <strain evidence="2">G01</strain>
        <tissue evidence="2">Leaf</tissue>
    </source>
</reference>
<gene>
    <name evidence="2" type="ORF">Sangu_3122500</name>
</gene>
<dbReference type="AlphaFoldDB" id="A0AAW2K0R5"/>
<dbReference type="PANTHER" id="PTHR31149:SF10">
    <property type="entry name" value="OS05G0100900 PROTEIN"/>
    <property type="match status" value="1"/>
</dbReference>
<accession>A0AAW2K0R5</accession>
<feature type="domain" description="DUF7046" evidence="1">
    <location>
        <begin position="22"/>
        <end position="94"/>
    </location>
</feature>
<evidence type="ECO:0000313" key="2">
    <source>
        <dbReference type="EMBL" id="KAL0300404.1"/>
    </source>
</evidence>
<proteinExistence type="predicted"/>
<dbReference type="EMBL" id="JACGWK010000335">
    <property type="protein sequence ID" value="KAL0300404.1"/>
    <property type="molecule type" value="Genomic_DNA"/>
</dbReference>
<evidence type="ECO:0000259" key="1">
    <source>
        <dbReference type="Pfam" id="PF23080"/>
    </source>
</evidence>
<sequence length="270" mass="29777">MHNCIERTLYTGHASYKLSLSTGFLDIWEPATLAIKRDGYSIKCSGPSGVVVAEKFSSSTIVSIPYGSPTEFSIIDSQGTERILRVVANSTDISGYPRLYDFKLIIDLGMIGWAYLESVCTWVQVGRDPNVEGVDLGVFVINRRAGAFCKFPPDLEVAMRSGASKEASVEGDRKCTAGLLLGTSPVCIESLAAYLPLGTKKATSRDTIVLTLRLFILKVQFLLDIILPEHMWDMCKILYTMCMLGNPLKQDLNLITDPLIFSKSSRTDEK</sequence>
<reference evidence="2" key="2">
    <citation type="journal article" date="2024" name="Plant">
        <title>Genomic evolution and insights into agronomic trait innovations of Sesamum species.</title>
        <authorList>
            <person name="Miao H."/>
            <person name="Wang L."/>
            <person name="Qu L."/>
            <person name="Liu H."/>
            <person name="Sun Y."/>
            <person name="Le M."/>
            <person name="Wang Q."/>
            <person name="Wei S."/>
            <person name="Zheng Y."/>
            <person name="Lin W."/>
            <person name="Duan Y."/>
            <person name="Cao H."/>
            <person name="Xiong S."/>
            <person name="Wang X."/>
            <person name="Wei L."/>
            <person name="Li C."/>
            <person name="Ma Q."/>
            <person name="Ju M."/>
            <person name="Zhao R."/>
            <person name="Li G."/>
            <person name="Mu C."/>
            <person name="Tian Q."/>
            <person name="Mei H."/>
            <person name="Zhang T."/>
            <person name="Gao T."/>
            <person name="Zhang H."/>
        </authorList>
    </citation>
    <scope>NUCLEOTIDE SEQUENCE</scope>
    <source>
        <strain evidence="2">G01</strain>
    </source>
</reference>
<comment type="caution">
    <text evidence="2">The sequence shown here is derived from an EMBL/GenBank/DDBJ whole genome shotgun (WGS) entry which is preliminary data.</text>
</comment>
<dbReference type="GO" id="GO:0005886">
    <property type="term" value="C:plasma membrane"/>
    <property type="evidence" value="ECO:0007669"/>
    <property type="project" value="TreeGrafter"/>
</dbReference>
<protein>
    <recommendedName>
        <fullName evidence="1">DUF7046 domain-containing protein</fullName>
    </recommendedName>
</protein>